<dbReference type="EMBL" id="JAMQGP010000001">
    <property type="protein sequence ID" value="MCM2678061.1"/>
    <property type="molecule type" value="Genomic_DNA"/>
</dbReference>
<keyword evidence="6" id="KW-1185">Reference proteome</keyword>
<dbReference type="SUPFAM" id="SSF102405">
    <property type="entry name" value="MCP/YpsA-like"/>
    <property type="match status" value="1"/>
</dbReference>
<comment type="caution">
    <text evidence="5">The sequence shown here is derived from an EMBL/GenBank/DDBJ whole genome shotgun (WGS) entry which is preliminary data.</text>
</comment>
<feature type="domain" description="Smf/DprA SAM" evidence="4">
    <location>
        <begin position="1"/>
        <end position="65"/>
    </location>
</feature>
<dbReference type="InterPro" id="IPR036388">
    <property type="entry name" value="WH-like_DNA-bd_sf"/>
</dbReference>
<name>A0AA41W377_9GAMM</name>
<dbReference type="Proteomes" id="UP001165393">
    <property type="component" value="Unassembled WGS sequence"/>
</dbReference>
<evidence type="ECO:0000259" key="4">
    <source>
        <dbReference type="Pfam" id="PF25317"/>
    </source>
</evidence>
<dbReference type="Pfam" id="PF02481">
    <property type="entry name" value="DNA_processg_A"/>
    <property type="match status" value="1"/>
</dbReference>
<dbReference type="Gene3D" id="3.40.50.450">
    <property type="match status" value="1"/>
</dbReference>
<dbReference type="Pfam" id="PF17782">
    <property type="entry name" value="WHD_DprA"/>
    <property type="match status" value="1"/>
</dbReference>
<dbReference type="PANTHER" id="PTHR43022:SF1">
    <property type="entry name" value="PROTEIN SMF"/>
    <property type="match status" value="1"/>
</dbReference>
<dbReference type="AlphaFoldDB" id="A0AA41W377"/>
<dbReference type="InterPro" id="IPR057338">
    <property type="entry name" value="DprA_SAM"/>
</dbReference>
<accession>A0AA41W377</accession>
<evidence type="ECO:0000313" key="5">
    <source>
        <dbReference type="EMBL" id="MCM2678061.1"/>
    </source>
</evidence>
<dbReference type="PANTHER" id="PTHR43022">
    <property type="entry name" value="PROTEIN SMF"/>
    <property type="match status" value="1"/>
</dbReference>
<reference evidence="5 6" key="1">
    <citation type="journal article" date="2013" name="Antonie Van Leeuwenhoek">
        <title>Echinimonas agarilytica gen. nov., sp. nov., a new gammaproteobacterium isolated from the sea urchin Strongylocentrotus intermedius.</title>
        <authorList>
            <person name="Nedashkovskaya O.I."/>
            <person name="Stenkova A.M."/>
            <person name="Zhukova N.V."/>
            <person name="Van Trappen S."/>
            <person name="Lee J.S."/>
            <person name="Kim S.B."/>
        </authorList>
    </citation>
    <scope>NUCLEOTIDE SEQUENCE [LARGE SCALE GENOMIC DNA]</scope>
    <source>
        <strain evidence="5 6">KMM 6351</strain>
    </source>
</reference>
<proteinExistence type="inferred from homology"/>
<evidence type="ECO:0000313" key="6">
    <source>
        <dbReference type="Proteomes" id="UP001165393"/>
    </source>
</evidence>
<evidence type="ECO:0000259" key="3">
    <source>
        <dbReference type="Pfam" id="PF17782"/>
    </source>
</evidence>
<evidence type="ECO:0000259" key="2">
    <source>
        <dbReference type="Pfam" id="PF02481"/>
    </source>
</evidence>
<dbReference type="InterPro" id="IPR003488">
    <property type="entry name" value="DprA"/>
</dbReference>
<dbReference type="GO" id="GO:0009294">
    <property type="term" value="P:DNA-mediated transformation"/>
    <property type="evidence" value="ECO:0007669"/>
    <property type="project" value="InterPro"/>
</dbReference>
<sequence>MDERHKWLTLQAVPGLGPMSIAKLWRQNLLQHFLTPNVEELTRLGVNQKQQSALLNPDLQYLEQVDQWLCRSQGRVITLVDSEYPELLKQIADPPPLIFCVGQEELLSAPQLAIVGSRHASPSGRANARQIAKQVTKSGYQVTSGLALGIDACAHQGALDVGATIAVLGAGLDNIYPKRHQALAQQIIDNHGLLISEVPPWTAPVGYLFPRRNRIISGLSEGVLVVEASMRSGSLITAKLALEQGREVYAMPGAVGNPQSQGCHQLIKDGAGLVEGIDDIFWPGDLNPEKSPSYSTSDTSKLALPNSVLLDNVKDNATSVDELVQETGLAVEVVLSELLELEMQGSVASVPGGYIRLRGS</sequence>
<evidence type="ECO:0000256" key="1">
    <source>
        <dbReference type="ARBA" id="ARBA00006525"/>
    </source>
</evidence>
<dbReference type="Pfam" id="PF25317">
    <property type="entry name" value="SAM_SMF"/>
    <property type="match status" value="1"/>
</dbReference>
<dbReference type="InterPro" id="IPR057666">
    <property type="entry name" value="DrpA_SLOG"/>
</dbReference>
<dbReference type="NCBIfam" id="TIGR00732">
    <property type="entry name" value="dprA"/>
    <property type="match status" value="1"/>
</dbReference>
<gene>
    <name evidence="5" type="primary">dprA</name>
    <name evidence="5" type="ORF">NAF29_00050</name>
</gene>
<dbReference type="RefSeq" id="WP_251259380.1">
    <property type="nucleotide sequence ID" value="NZ_JAMQGP010000001.1"/>
</dbReference>
<organism evidence="5 6">
    <name type="scientific">Echinimonas agarilytica</name>
    <dbReference type="NCBI Taxonomy" id="1215918"/>
    <lineage>
        <taxon>Bacteria</taxon>
        <taxon>Pseudomonadati</taxon>
        <taxon>Pseudomonadota</taxon>
        <taxon>Gammaproteobacteria</taxon>
        <taxon>Alteromonadales</taxon>
        <taxon>Echinimonadaceae</taxon>
        <taxon>Echinimonas</taxon>
    </lineage>
</organism>
<dbReference type="InterPro" id="IPR041614">
    <property type="entry name" value="DprA_WH"/>
</dbReference>
<feature type="domain" description="DprA winged helix" evidence="3">
    <location>
        <begin position="306"/>
        <end position="353"/>
    </location>
</feature>
<dbReference type="Gene3D" id="1.10.10.10">
    <property type="entry name" value="Winged helix-like DNA-binding domain superfamily/Winged helix DNA-binding domain"/>
    <property type="match status" value="1"/>
</dbReference>
<comment type="similarity">
    <text evidence="1">Belongs to the DprA/Smf family.</text>
</comment>
<protein>
    <submittedName>
        <fullName evidence="5">DNA-processing protein DprA</fullName>
    </submittedName>
</protein>
<feature type="domain" description="Smf/DprA SLOG" evidence="2">
    <location>
        <begin position="76"/>
        <end position="281"/>
    </location>
</feature>